<gene>
    <name evidence="2" type="primary">tnp2PF13</name>
    <name evidence="2" type="ORF">p2A360</name>
</gene>
<protein>
    <submittedName>
        <fullName evidence="2">Probable transposase</fullName>
    </submittedName>
</protein>
<dbReference type="InterPro" id="IPR039365">
    <property type="entry name" value="IS701-like"/>
</dbReference>
<feature type="domain" description="Transposase IS701-like DDE" evidence="1">
    <location>
        <begin position="76"/>
        <end position="245"/>
    </location>
</feature>
<dbReference type="InterPro" id="IPR038721">
    <property type="entry name" value="IS701-like_DDE_dom"/>
</dbReference>
<keyword evidence="3" id="KW-1185">Reference proteome</keyword>
<dbReference type="Pfam" id="PF13546">
    <property type="entry name" value="DDE_5"/>
    <property type="match status" value="1"/>
</dbReference>
<name>Q5NW64_AROAE</name>
<keyword evidence="2" id="KW-0614">Plasmid</keyword>
<organism evidence="2 3">
    <name type="scientific">Aromatoleum aromaticum (strain DSM 19018 / LMG 30748 / EbN1)</name>
    <name type="common">Azoarcus sp. (strain EbN1)</name>
    <dbReference type="NCBI Taxonomy" id="76114"/>
    <lineage>
        <taxon>Bacteria</taxon>
        <taxon>Pseudomonadati</taxon>
        <taxon>Pseudomonadota</taxon>
        <taxon>Betaproteobacteria</taxon>
        <taxon>Rhodocyclales</taxon>
        <taxon>Rhodocyclaceae</taxon>
        <taxon>Aromatoleum</taxon>
    </lineage>
</organism>
<dbReference type="EMBL" id="CR555308">
    <property type="protein sequence ID" value="CAI10700.1"/>
    <property type="molecule type" value="Genomic_DNA"/>
</dbReference>
<evidence type="ECO:0000313" key="2">
    <source>
        <dbReference type="EMBL" id="CAI10700.1"/>
    </source>
</evidence>
<dbReference type="eggNOG" id="COG5659">
    <property type="taxonomic scope" value="Bacteria"/>
</dbReference>
<dbReference type="Proteomes" id="UP000006552">
    <property type="component" value="Plasmid 2"/>
</dbReference>
<dbReference type="KEGG" id="eba:p2A360"/>
<evidence type="ECO:0000259" key="1">
    <source>
        <dbReference type="Pfam" id="PF13546"/>
    </source>
</evidence>
<dbReference type="AlphaFoldDB" id="Q5NW64"/>
<dbReference type="PANTHER" id="PTHR33627">
    <property type="entry name" value="TRANSPOSASE"/>
    <property type="match status" value="1"/>
</dbReference>
<proteinExistence type="predicted"/>
<reference evidence="2 3" key="1">
    <citation type="journal article" date="2005" name="Arch. Microbiol.">
        <title>The genome sequence of an anaerobic aromatic-degrading denitrifying bacterium, strain EbN1.</title>
        <authorList>
            <person name="Rabus R."/>
            <person name="Kube M."/>
            <person name="Heider J."/>
            <person name="Beck A."/>
            <person name="Heitmann K."/>
            <person name="Widdel F."/>
            <person name="Reinhardt R."/>
        </authorList>
    </citation>
    <scope>NUCLEOTIDE SEQUENCE [LARGE SCALE GENOMIC DNA]</scope>
    <source>
        <strain evidence="2 3">EbN1</strain>
        <plasmid evidence="3">Plasmid pAzo2</plasmid>
    </source>
</reference>
<sequence length="248" mass="27616">MADASGSAARIGHCVLLVLQLQIILVRRLSKRGWLQSRVAVMLRQAVELAPHRAFSEVERWSEQFEALVQEIGWRFSRKDVRRHAMDYLRGLLGPAERKNGWQLAEAAGEASPAAIQHLLGRAVWNADAVRDDLRTYVTRHLKDPEAVLVVDETGFLKKGRHSVGVQRQYSGTAGRIENCQIGVFLAYAGEHGRAFIDRELYLPREWTDDAARCEAAGVPRDTGFATKPQLARRLIEGAIEASTPSPG</sequence>
<dbReference type="HOGENOM" id="CLU_033141_2_2_4"/>
<dbReference type="NCBIfam" id="NF033540">
    <property type="entry name" value="transpos_IS701"/>
    <property type="match status" value="1"/>
</dbReference>
<evidence type="ECO:0000313" key="3">
    <source>
        <dbReference type="Proteomes" id="UP000006552"/>
    </source>
</evidence>
<dbReference type="PANTHER" id="PTHR33627:SF1">
    <property type="entry name" value="TRANSPOSASE"/>
    <property type="match status" value="1"/>
</dbReference>
<accession>Q5NW64</accession>
<geneLocation type="plasmid" evidence="3">
    <name>pAzo2</name>
</geneLocation>